<proteinExistence type="inferred from homology"/>
<evidence type="ECO:0000256" key="5">
    <source>
        <dbReference type="ARBA" id="ARBA00023125"/>
    </source>
</evidence>
<dbReference type="STRING" id="328396.RU93_GL000095"/>
<evidence type="ECO:0000313" key="10">
    <source>
        <dbReference type="EMBL" id="OJG12165.1"/>
    </source>
</evidence>
<dbReference type="GO" id="GO:0003677">
    <property type="term" value="F:DNA binding"/>
    <property type="evidence" value="ECO:0007669"/>
    <property type="project" value="UniProtKB-KW"/>
</dbReference>
<dbReference type="SUPFAM" id="SSF55252">
    <property type="entry name" value="C-terminal domain of arginine repressor"/>
    <property type="match status" value="1"/>
</dbReference>
<dbReference type="PANTHER" id="PTHR34471">
    <property type="entry name" value="ARGININE REPRESSOR"/>
    <property type="match status" value="1"/>
</dbReference>
<dbReference type="InterPro" id="IPR036390">
    <property type="entry name" value="WH_DNA-bd_sf"/>
</dbReference>
<evidence type="ECO:0000256" key="2">
    <source>
        <dbReference type="ARBA" id="ARBA00008316"/>
    </source>
</evidence>
<dbReference type="Gene3D" id="3.30.1360.40">
    <property type="match status" value="1"/>
</dbReference>
<evidence type="ECO:0000256" key="1">
    <source>
        <dbReference type="ARBA" id="ARBA00004496"/>
    </source>
</evidence>
<dbReference type="UniPathway" id="UPA00068"/>
<evidence type="ECO:0000259" key="9">
    <source>
        <dbReference type="Pfam" id="PF02863"/>
    </source>
</evidence>
<feature type="domain" description="Arginine repressor C-terminal" evidence="9">
    <location>
        <begin position="96"/>
        <end position="158"/>
    </location>
</feature>
<dbReference type="Proteomes" id="UP000182149">
    <property type="component" value="Unassembled WGS sequence"/>
</dbReference>
<dbReference type="SUPFAM" id="SSF46785">
    <property type="entry name" value="Winged helix' DNA-binding domain"/>
    <property type="match status" value="1"/>
</dbReference>
<dbReference type="InterPro" id="IPR036388">
    <property type="entry name" value="WH-like_DNA-bd_sf"/>
</dbReference>
<keyword evidence="7" id="KW-0055">Arginine biosynthesis</keyword>
<evidence type="ECO:0000313" key="11">
    <source>
        <dbReference type="Proteomes" id="UP000182149"/>
    </source>
</evidence>
<dbReference type="GO" id="GO:0005737">
    <property type="term" value="C:cytoplasm"/>
    <property type="evidence" value="ECO:0007669"/>
    <property type="project" value="UniProtKB-SubCell"/>
</dbReference>
<comment type="caution">
    <text evidence="10">The sequence shown here is derived from an EMBL/GenBank/DDBJ whole genome shotgun (WGS) entry which is preliminary data.</text>
</comment>
<keyword evidence="11" id="KW-1185">Reference proteome</keyword>
<keyword evidence="6 7" id="KW-0804">Transcription</keyword>
<protein>
    <recommendedName>
        <fullName evidence="7">Arginine repressor</fullName>
    </recommendedName>
</protein>
<keyword evidence="3 7" id="KW-0963">Cytoplasm</keyword>
<reference evidence="10 11" key="1">
    <citation type="submission" date="2014-12" db="EMBL/GenBank/DDBJ databases">
        <title>Draft genome sequences of 29 type strains of Enterococci.</title>
        <authorList>
            <person name="Zhong Z."/>
            <person name="Sun Z."/>
            <person name="Liu W."/>
            <person name="Zhang W."/>
            <person name="Zhang H."/>
        </authorList>
    </citation>
    <scope>NUCLEOTIDE SEQUENCE [LARGE SCALE GENOMIC DNA]</scope>
    <source>
        <strain evidence="10 11">DSM 17690</strain>
    </source>
</reference>
<comment type="pathway">
    <text evidence="7">Amino-acid biosynthesis; L-arginine biosynthesis [regulation].</text>
</comment>
<comment type="similarity">
    <text evidence="2 7">Belongs to the ArgR family.</text>
</comment>
<dbReference type="HAMAP" id="MF_00173">
    <property type="entry name" value="Arg_repressor"/>
    <property type="match status" value="1"/>
</dbReference>
<dbReference type="GO" id="GO:0051259">
    <property type="term" value="P:protein complex oligomerization"/>
    <property type="evidence" value="ECO:0007669"/>
    <property type="project" value="InterPro"/>
</dbReference>
<dbReference type="GO" id="GO:1900079">
    <property type="term" value="P:regulation of arginine biosynthetic process"/>
    <property type="evidence" value="ECO:0007669"/>
    <property type="project" value="UniProtKB-UniRule"/>
</dbReference>
<dbReference type="Pfam" id="PF02863">
    <property type="entry name" value="Arg_repressor_C"/>
    <property type="match status" value="1"/>
</dbReference>
<organism evidence="10 11">
    <name type="scientific">Enterococcus aquimarinus</name>
    <dbReference type="NCBI Taxonomy" id="328396"/>
    <lineage>
        <taxon>Bacteria</taxon>
        <taxon>Bacillati</taxon>
        <taxon>Bacillota</taxon>
        <taxon>Bacilli</taxon>
        <taxon>Lactobacillales</taxon>
        <taxon>Enterococcaceae</taxon>
        <taxon>Enterococcus</taxon>
    </lineage>
</organism>
<dbReference type="InterPro" id="IPR020900">
    <property type="entry name" value="Arg_repress_DNA-bd"/>
</dbReference>
<dbReference type="Pfam" id="PF01316">
    <property type="entry name" value="Arg_repressor"/>
    <property type="match status" value="1"/>
</dbReference>
<keyword evidence="7" id="KW-0678">Repressor</keyword>
<dbReference type="InterPro" id="IPR001669">
    <property type="entry name" value="Arg_repress"/>
</dbReference>
<dbReference type="InterPro" id="IPR020899">
    <property type="entry name" value="Arg_repress_C"/>
</dbReference>
<evidence type="ECO:0000259" key="8">
    <source>
        <dbReference type="Pfam" id="PF01316"/>
    </source>
</evidence>
<keyword evidence="5 7" id="KW-0238">DNA-binding</keyword>
<keyword evidence="7" id="KW-0028">Amino-acid biosynthesis</keyword>
<evidence type="ECO:0000256" key="4">
    <source>
        <dbReference type="ARBA" id="ARBA00023015"/>
    </source>
</evidence>
<comment type="subcellular location">
    <subcellularLocation>
        <location evidence="1 7">Cytoplasm</location>
    </subcellularLocation>
</comment>
<accession>A0A1L8QXF3</accession>
<dbReference type="InterPro" id="IPR036251">
    <property type="entry name" value="Arg_repress_C_sf"/>
</dbReference>
<evidence type="ECO:0000256" key="7">
    <source>
        <dbReference type="HAMAP-Rule" id="MF_00173"/>
    </source>
</evidence>
<feature type="domain" description="Arginine repressor DNA-binding" evidence="8">
    <location>
        <begin position="14"/>
        <end position="74"/>
    </location>
</feature>
<dbReference type="EMBL" id="JXKD01000001">
    <property type="protein sequence ID" value="OJG12165.1"/>
    <property type="molecule type" value="Genomic_DNA"/>
</dbReference>
<evidence type="ECO:0000256" key="3">
    <source>
        <dbReference type="ARBA" id="ARBA00022490"/>
    </source>
</evidence>
<dbReference type="Gene3D" id="1.10.10.10">
    <property type="entry name" value="Winged helix-like DNA-binding domain superfamily/Winged helix DNA-binding domain"/>
    <property type="match status" value="1"/>
</dbReference>
<dbReference type="GO" id="GO:0034618">
    <property type="term" value="F:arginine binding"/>
    <property type="evidence" value="ECO:0007669"/>
    <property type="project" value="InterPro"/>
</dbReference>
<sequence>MIEANLTEGGTHLKKSERHAIIEHLIRTHVIHTQEELLALLKENGVTATQATISRDIRDLKIVKSIDASGRASFQQLQSESPDVQSETQHLSQLTQDVVTKIDRVQFMTILHTIPNNAPILAAAIDEVTMKEKVCTLAGFDTVAVISPDEASAIILETFFKQNLN</sequence>
<comment type="function">
    <text evidence="7">Regulates arginine biosynthesis genes.</text>
</comment>
<name>A0A1L8QXF3_9ENTE</name>
<keyword evidence="4 7" id="KW-0805">Transcription regulation</keyword>
<dbReference type="PRINTS" id="PR01467">
    <property type="entry name" value="ARGREPRESSOR"/>
</dbReference>
<dbReference type="AlphaFoldDB" id="A0A1L8QXF3"/>
<gene>
    <name evidence="7" type="primary">argR</name>
    <name evidence="10" type="ORF">RU93_GL000095</name>
</gene>
<dbReference type="PANTHER" id="PTHR34471:SF1">
    <property type="entry name" value="ARGININE REPRESSOR"/>
    <property type="match status" value="1"/>
</dbReference>
<dbReference type="GO" id="GO:0003700">
    <property type="term" value="F:DNA-binding transcription factor activity"/>
    <property type="evidence" value="ECO:0007669"/>
    <property type="project" value="UniProtKB-UniRule"/>
</dbReference>
<evidence type="ECO:0000256" key="6">
    <source>
        <dbReference type="ARBA" id="ARBA00023163"/>
    </source>
</evidence>
<dbReference type="GO" id="GO:0006526">
    <property type="term" value="P:L-arginine biosynthetic process"/>
    <property type="evidence" value="ECO:0007669"/>
    <property type="project" value="UniProtKB-UniPathway"/>
</dbReference>